<evidence type="ECO:0000256" key="4">
    <source>
        <dbReference type="ARBA" id="ARBA00016218"/>
    </source>
</evidence>
<keyword evidence="7" id="KW-0418">Kinase</keyword>
<sequence length="163" mass="17857">MAKVFIGIGSNLSDPLTQVCEAINALNTIEQTSLIQASSLYGSKPMGPQDQPDYVNAVAELETSLEPFELLDELQRIEGEFGRERIKGNRWGARVLDLDILLIDQLVIDTERLIVPHYGMKAREFVILPLAEIAPTLILPDGSTIKTLSNTIDPNGLTILSGN</sequence>
<evidence type="ECO:0000256" key="1">
    <source>
        <dbReference type="ARBA" id="ARBA00005051"/>
    </source>
</evidence>
<dbReference type="Gene3D" id="3.30.70.560">
    <property type="entry name" value="7,8-Dihydro-6-hydroxymethylpterin-pyrophosphokinase HPPK"/>
    <property type="match status" value="1"/>
</dbReference>
<proteinExistence type="inferred from homology"/>
<dbReference type="InterPro" id="IPR035907">
    <property type="entry name" value="Hppk_sf"/>
</dbReference>
<keyword evidence="5" id="KW-0808">Transferase</keyword>
<name>A0ABQ6H6S9_9GAMM</name>
<dbReference type="PROSITE" id="PS00794">
    <property type="entry name" value="HPPK"/>
    <property type="match status" value="1"/>
</dbReference>
<dbReference type="EC" id="2.7.6.3" evidence="3"/>
<evidence type="ECO:0000256" key="11">
    <source>
        <dbReference type="ARBA" id="ARBA00029766"/>
    </source>
</evidence>
<evidence type="ECO:0000256" key="8">
    <source>
        <dbReference type="ARBA" id="ARBA00022840"/>
    </source>
</evidence>
<evidence type="ECO:0000313" key="14">
    <source>
        <dbReference type="EMBL" id="GLX82910.1"/>
    </source>
</evidence>
<dbReference type="Pfam" id="PF01288">
    <property type="entry name" value="HPPK"/>
    <property type="match status" value="1"/>
</dbReference>
<dbReference type="CDD" id="cd00483">
    <property type="entry name" value="HPPK"/>
    <property type="match status" value="1"/>
</dbReference>
<keyword evidence="9" id="KW-0289">Folate biosynthesis</keyword>
<evidence type="ECO:0000256" key="6">
    <source>
        <dbReference type="ARBA" id="ARBA00022741"/>
    </source>
</evidence>
<accession>A0ABQ6H6S9</accession>
<evidence type="ECO:0000256" key="10">
    <source>
        <dbReference type="ARBA" id="ARBA00029409"/>
    </source>
</evidence>
<comment type="caution">
    <text evidence="14">The sequence shown here is derived from an EMBL/GenBank/DDBJ whole genome shotgun (WGS) entry which is preliminary data.</text>
</comment>
<evidence type="ECO:0000313" key="15">
    <source>
        <dbReference type="Proteomes" id="UP001157133"/>
    </source>
</evidence>
<keyword evidence="15" id="KW-1185">Reference proteome</keyword>
<comment type="function">
    <text evidence="10">Catalyzes the transfer of pyrophosphate from adenosine triphosphate (ATP) to 6-hydroxymethyl-7,8-dihydropterin, an enzymatic step in folate biosynthesis pathway.</text>
</comment>
<reference evidence="14 15" key="1">
    <citation type="submission" date="2023-03" db="EMBL/GenBank/DDBJ databases">
        <title>Draft genome sequence of Thalassotalea eurytherma JCM 18482T.</title>
        <authorList>
            <person name="Sawabe T."/>
        </authorList>
    </citation>
    <scope>NUCLEOTIDE SEQUENCE [LARGE SCALE GENOMIC DNA]</scope>
    <source>
        <strain evidence="14 15">JCM 18482</strain>
    </source>
</reference>
<dbReference type="Proteomes" id="UP001157133">
    <property type="component" value="Unassembled WGS sequence"/>
</dbReference>
<dbReference type="NCBIfam" id="TIGR01498">
    <property type="entry name" value="folK"/>
    <property type="match status" value="1"/>
</dbReference>
<feature type="domain" description="7,8-dihydro-6-hydroxymethylpterin-pyrophosphokinase" evidence="13">
    <location>
        <begin position="90"/>
        <end position="101"/>
    </location>
</feature>
<comment type="pathway">
    <text evidence="1">Cofactor biosynthesis; tetrahydrofolate biosynthesis; 2-amino-4-hydroxy-6-hydroxymethyl-7,8-dihydropteridine diphosphate from 7,8-dihydroneopterin triphosphate: step 4/4.</text>
</comment>
<evidence type="ECO:0000259" key="13">
    <source>
        <dbReference type="PROSITE" id="PS00794"/>
    </source>
</evidence>
<keyword evidence="8" id="KW-0067">ATP-binding</keyword>
<evidence type="ECO:0000256" key="12">
    <source>
        <dbReference type="ARBA" id="ARBA00033413"/>
    </source>
</evidence>
<dbReference type="PANTHER" id="PTHR43071:SF1">
    <property type="entry name" value="2-AMINO-4-HYDROXY-6-HYDROXYMETHYLDIHYDROPTERIDINE PYROPHOSPHOKINASE"/>
    <property type="match status" value="1"/>
</dbReference>
<gene>
    <name evidence="14" type="primary">folK</name>
    <name evidence="14" type="ORF">theurythT_23620</name>
</gene>
<evidence type="ECO:0000256" key="3">
    <source>
        <dbReference type="ARBA" id="ARBA00013253"/>
    </source>
</evidence>
<dbReference type="PANTHER" id="PTHR43071">
    <property type="entry name" value="2-AMINO-4-HYDROXY-6-HYDROXYMETHYLDIHYDROPTERIDINE PYROPHOSPHOKINASE"/>
    <property type="match status" value="1"/>
</dbReference>
<dbReference type="SUPFAM" id="SSF55083">
    <property type="entry name" value="6-hydroxymethyl-7,8-dihydropterin pyrophosphokinase, HPPK"/>
    <property type="match status" value="1"/>
</dbReference>
<dbReference type="EMBL" id="BSSU01000011">
    <property type="protein sequence ID" value="GLX82910.1"/>
    <property type="molecule type" value="Genomic_DNA"/>
</dbReference>
<organism evidence="14 15">
    <name type="scientific">Thalassotalea eurytherma</name>
    <dbReference type="NCBI Taxonomy" id="1144278"/>
    <lineage>
        <taxon>Bacteria</taxon>
        <taxon>Pseudomonadati</taxon>
        <taxon>Pseudomonadota</taxon>
        <taxon>Gammaproteobacteria</taxon>
        <taxon>Alteromonadales</taxon>
        <taxon>Colwelliaceae</taxon>
        <taxon>Thalassotalea</taxon>
    </lineage>
</organism>
<keyword evidence="6" id="KW-0547">Nucleotide-binding</keyword>
<comment type="similarity">
    <text evidence="2">Belongs to the HPPK family.</text>
</comment>
<evidence type="ECO:0000256" key="2">
    <source>
        <dbReference type="ARBA" id="ARBA00005810"/>
    </source>
</evidence>
<dbReference type="RefSeq" id="WP_284208296.1">
    <property type="nucleotide sequence ID" value="NZ_BSSU01000011.1"/>
</dbReference>
<evidence type="ECO:0000256" key="5">
    <source>
        <dbReference type="ARBA" id="ARBA00022679"/>
    </source>
</evidence>
<protein>
    <recommendedName>
        <fullName evidence="4">2-amino-4-hydroxy-6-hydroxymethyldihydropteridine pyrophosphokinase</fullName>
        <ecNumber evidence="3">2.7.6.3</ecNumber>
    </recommendedName>
    <alternativeName>
        <fullName evidence="11">6-hydroxymethyl-7,8-dihydropterin pyrophosphokinase</fullName>
    </alternativeName>
    <alternativeName>
        <fullName evidence="12">7,8-dihydro-6-hydroxymethylpterin-pyrophosphokinase</fullName>
    </alternativeName>
</protein>
<evidence type="ECO:0000256" key="7">
    <source>
        <dbReference type="ARBA" id="ARBA00022777"/>
    </source>
</evidence>
<dbReference type="InterPro" id="IPR000550">
    <property type="entry name" value="Hppk"/>
</dbReference>
<evidence type="ECO:0000256" key="9">
    <source>
        <dbReference type="ARBA" id="ARBA00022909"/>
    </source>
</evidence>